<feature type="transmembrane region" description="Helical" evidence="2">
    <location>
        <begin position="274"/>
        <end position="299"/>
    </location>
</feature>
<feature type="compositionally biased region" description="Basic and acidic residues" evidence="1">
    <location>
        <begin position="394"/>
        <end position="404"/>
    </location>
</feature>
<dbReference type="Proteomes" id="UP000515125">
    <property type="component" value="Unplaced"/>
</dbReference>
<evidence type="ECO:0000256" key="2">
    <source>
        <dbReference type="SAM" id="Phobius"/>
    </source>
</evidence>
<gene>
    <name evidence="4" type="primary">LOC34621828</name>
</gene>
<dbReference type="GeneID" id="34621828"/>
<proteinExistence type="predicted"/>
<feature type="transmembrane region" description="Helical" evidence="2">
    <location>
        <begin position="1252"/>
        <end position="1274"/>
    </location>
</feature>
<keyword evidence="2" id="KW-0472">Membrane</keyword>
<feature type="compositionally biased region" description="Low complexity" evidence="1">
    <location>
        <begin position="1307"/>
        <end position="1319"/>
    </location>
</feature>
<name>A0A6P6RQ75_9EIME</name>
<dbReference type="RefSeq" id="XP_026189647.1">
    <property type="nucleotide sequence ID" value="XM_026333862.1"/>
</dbReference>
<feature type="compositionally biased region" description="Basic residues" evidence="1">
    <location>
        <begin position="1033"/>
        <end position="1042"/>
    </location>
</feature>
<keyword evidence="2" id="KW-1133">Transmembrane helix</keyword>
<evidence type="ECO:0000313" key="4">
    <source>
        <dbReference type="RefSeq" id="XP_026189647.1"/>
    </source>
</evidence>
<keyword evidence="3" id="KW-1185">Reference proteome</keyword>
<feature type="compositionally biased region" description="Basic and acidic residues" evidence="1">
    <location>
        <begin position="1021"/>
        <end position="1032"/>
    </location>
</feature>
<feature type="region of interest" description="Disordered" evidence="1">
    <location>
        <begin position="1011"/>
        <end position="1042"/>
    </location>
</feature>
<keyword evidence="2" id="KW-0812">Transmembrane</keyword>
<dbReference type="OrthoDB" id="346414at2759"/>
<feature type="region of interest" description="Disordered" evidence="1">
    <location>
        <begin position="1293"/>
        <end position="1319"/>
    </location>
</feature>
<accession>A0A6P6RQ75</accession>
<reference evidence="4" key="1">
    <citation type="submission" date="2025-08" db="UniProtKB">
        <authorList>
            <consortium name="RefSeq"/>
        </authorList>
    </citation>
    <scope>IDENTIFICATION</scope>
</reference>
<sequence length="1360" mass="147161">MESENHGFLATVGETPEAESEGIVRYTCSIASDCMKAPDEQHVPWLDHFRDATCKVVRYPNTSAIPASIRSVFDVCMNKSGLSVALPNAITRSRKAHVERFHFIVKGSEWQKKKDGLHGQSVSTVNSQNSPLLPFHGGILPAPHPLHEGHLRILQEVDLQMPYSMQADQTAPPATSLSRAYLGSMPYYLLPGFAGLVVAGVLLPLLLLVFFFRNHKCCRKVCSCLCWIRPCFKLSKRHFNRLEHYDSSGSSTTASESQCRGGRRMLVPRRSCMGLRYLTLFLTTLIALACLGVGIYVIIDLHAQLSQLMCSTAQAASTIMNGQAFSSGVESSASESRRIPASYFSSFVASSPFLAAPSLAVADDLTQADQSLLPAAPGGVRTLSAVFLPPEELSEQHRGSDTRRSIRGRKPCTEPSSPPPPPSPGNPCLPCLAFVSYAGTDMGRTAARHLQEAHAEAADDAAEPKRTGFIGVVPALDYFESLLAALDKKRPDFLPNELRLGGTLATRIKKKVVNVKKDLRTLQEVGEHSGMRHARCTRPDACSLKFLGCADMLFNPLNSGTTVKRVQRSSEAPSQQPSYHLSLVAGGSASLLSSWETLGNLLPEGLTMITSASEQLAGEIEDVLARTGTFVSAEQLQQAKVAVYETLAQAHSALEPLPRISEPLFWALLVAFSLLASLLLLASMYLCCMCCCKKQDLVDKKAMSCGCSLLMIVIAAAALVASGVFLASTALLTDGCIYTGEFVKGEEDIDDLLRYFWPEQGGVEVSAGDASKASSLMAQVLAACFLPSKERNLVTVLGMNELVSAGKEMEKMSSWAMQSEARAARLLSLELQDAAAELQLLEDTYWLFLLDPVALEEEALEDRLFTYREILCSGLQDKQRTVKLSYLGVGSPVAVAAGPSGAASSQASSSSSSWKAPVLLLQTEEWEPKAELAAVLHALDPDPGAAGRLSASLQQALGELQGSRDSRKAEAAFAKRLVDGALSEVVQLAKGKSEAQKMQILQSIVRLTGRASSEAQASKRRGGDDVSRDQQRERRRRQTRQRKKLRELLLDQCMMQGSPGGASSSGEGGLVVYGMEDVEELVAPFVLASLHGGDTRESESRESGLTIDAFFDADSPLVAKLAAEKGSAEEQRRFTNAVWWAAVKESLREEAARSFACPEEVASPEAPIQWTSCNFQEVQEATHKLLRKLHAQLEALWAELRPFFESRSRVFRLAGVDYATAANNLDCHIVRSEAQPVAELMCEKVRPAGANMAFVLLLLSGAALLLLPVFYCLWRAGVENTWIQRDARKGVMAAHRRPSSPREDFNSPTIISAPTPSSGNTAAAAAVAAAAAATAAAASGLTQQPSIQQRPQVDREIQFS</sequence>
<feature type="transmembrane region" description="Helical" evidence="2">
    <location>
        <begin position="187"/>
        <end position="212"/>
    </location>
</feature>
<feature type="compositionally biased region" description="Pro residues" evidence="1">
    <location>
        <begin position="416"/>
        <end position="425"/>
    </location>
</feature>
<feature type="region of interest" description="Disordered" evidence="1">
    <location>
        <begin position="1340"/>
        <end position="1360"/>
    </location>
</feature>
<evidence type="ECO:0000313" key="3">
    <source>
        <dbReference type="Proteomes" id="UP000515125"/>
    </source>
</evidence>
<feature type="transmembrane region" description="Helical" evidence="2">
    <location>
        <begin position="709"/>
        <end position="732"/>
    </location>
</feature>
<protein>
    <submittedName>
        <fullName evidence="4">Uncharacterized protein LOC34621828</fullName>
    </submittedName>
</protein>
<feature type="compositionally biased region" description="Polar residues" evidence="1">
    <location>
        <begin position="1340"/>
        <end position="1351"/>
    </location>
</feature>
<organism evidence="3 4">
    <name type="scientific">Cyclospora cayetanensis</name>
    <dbReference type="NCBI Taxonomy" id="88456"/>
    <lineage>
        <taxon>Eukaryota</taxon>
        <taxon>Sar</taxon>
        <taxon>Alveolata</taxon>
        <taxon>Apicomplexa</taxon>
        <taxon>Conoidasida</taxon>
        <taxon>Coccidia</taxon>
        <taxon>Eucoccidiorida</taxon>
        <taxon>Eimeriorina</taxon>
        <taxon>Eimeriidae</taxon>
        <taxon>Cyclospora</taxon>
    </lineage>
</organism>
<feature type="transmembrane region" description="Helical" evidence="2">
    <location>
        <begin position="664"/>
        <end position="688"/>
    </location>
</feature>
<feature type="region of interest" description="Disordered" evidence="1">
    <location>
        <begin position="391"/>
        <end position="425"/>
    </location>
</feature>
<evidence type="ECO:0000256" key="1">
    <source>
        <dbReference type="SAM" id="MobiDB-lite"/>
    </source>
</evidence>